<evidence type="ECO:0000313" key="2">
    <source>
        <dbReference type="EMBL" id="CEM36141.1"/>
    </source>
</evidence>
<feature type="region of interest" description="Disordered" evidence="1">
    <location>
        <begin position="1"/>
        <end position="121"/>
    </location>
</feature>
<gene>
    <name evidence="2" type="ORF">Vbra_19093</name>
</gene>
<dbReference type="Proteomes" id="UP000041254">
    <property type="component" value="Unassembled WGS sequence"/>
</dbReference>
<dbReference type="InParanoid" id="A0A0G4GYD4"/>
<feature type="compositionally biased region" description="Acidic residues" evidence="1">
    <location>
        <begin position="56"/>
        <end position="70"/>
    </location>
</feature>
<protein>
    <submittedName>
        <fullName evidence="2">Uncharacterized protein</fullName>
    </submittedName>
</protein>
<dbReference type="AlphaFoldDB" id="A0A0G4GYD4"/>
<evidence type="ECO:0000313" key="3">
    <source>
        <dbReference type="Proteomes" id="UP000041254"/>
    </source>
</evidence>
<sequence length="121" mass="14138">MRRPPRRFLLSFLGPSPPIDGLYEPPQQRFNKDPNYEYFYDSNMTQQPCGATAEREDADEDLQDDEEDVMEREWATEAERKGEDWRREDLPPLRISVRVPRGEGGRRKAKEHSALASQDAK</sequence>
<name>A0A0G4GYD4_VITBC</name>
<keyword evidence="3" id="KW-1185">Reference proteome</keyword>
<evidence type="ECO:0000256" key="1">
    <source>
        <dbReference type="SAM" id="MobiDB-lite"/>
    </source>
</evidence>
<dbReference type="VEuPathDB" id="CryptoDB:Vbra_19093"/>
<proteinExistence type="predicted"/>
<reference evidence="2 3" key="1">
    <citation type="submission" date="2014-11" db="EMBL/GenBank/DDBJ databases">
        <authorList>
            <person name="Zhu J."/>
            <person name="Qi W."/>
            <person name="Song R."/>
        </authorList>
    </citation>
    <scope>NUCLEOTIDE SEQUENCE [LARGE SCALE GENOMIC DNA]</scope>
</reference>
<organism evidence="2 3">
    <name type="scientific">Vitrella brassicaformis (strain CCMP3155)</name>
    <dbReference type="NCBI Taxonomy" id="1169540"/>
    <lineage>
        <taxon>Eukaryota</taxon>
        <taxon>Sar</taxon>
        <taxon>Alveolata</taxon>
        <taxon>Colpodellida</taxon>
        <taxon>Vitrellaceae</taxon>
        <taxon>Vitrella</taxon>
    </lineage>
</organism>
<accession>A0A0G4GYD4</accession>
<feature type="compositionally biased region" description="Basic and acidic residues" evidence="1">
    <location>
        <begin position="71"/>
        <end position="91"/>
    </location>
</feature>
<dbReference type="EMBL" id="CDMY01000878">
    <property type="protein sequence ID" value="CEM36141.1"/>
    <property type="molecule type" value="Genomic_DNA"/>
</dbReference>